<evidence type="ECO:0008006" key="3">
    <source>
        <dbReference type="Google" id="ProtNLM"/>
    </source>
</evidence>
<organism evidence="1 2">
    <name type="scientific">Streptomyces kaniharaensis</name>
    <dbReference type="NCBI Taxonomy" id="212423"/>
    <lineage>
        <taxon>Bacteria</taxon>
        <taxon>Bacillati</taxon>
        <taxon>Actinomycetota</taxon>
        <taxon>Actinomycetes</taxon>
        <taxon>Kitasatosporales</taxon>
        <taxon>Streptomycetaceae</taxon>
        <taxon>Streptomyces</taxon>
    </lineage>
</organism>
<gene>
    <name evidence="1" type="ORF">F7Q99_05825</name>
</gene>
<proteinExistence type="predicted"/>
<dbReference type="AlphaFoldDB" id="A0A6N7KJZ2"/>
<reference evidence="1 2" key="1">
    <citation type="submission" date="2019-09" db="EMBL/GenBank/DDBJ databases">
        <title>Genome Sequences of Streptomyces kaniharaensis ATCC 21070.</title>
        <authorList>
            <person name="Zhu W."/>
            <person name="De Crecy-Lagard V."/>
            <person name="Richards N.G."/>
        </authorList>
    </citation>
    <scope>NUCLEOTIDE SEQUENCE [LARGE SCALE GENOMIC DNA]</scope>
    <source>
        <strain evidence="1 2">SF-557</strain>
    </source>
</reference>
<evidence type="ECO:0000313" key="2">
    <source>
        <dbReference type="Proteomes" id="UP000450000"/>
    </source>
</evidence>
<keyword evidence="2" id="KW-1185">Reference proteome</keyword>
<dbReference type="RefSeq" id="WP_153460359.1">
    <property type="nucleotide sequence ID" value="NZ_WBOF01000001.1"/>
</dbReference>
<evidence type="ECO:0000313" key="1">
    <source>
        <dbReference type="EMBL" id="MQS11820.1"/>
    </source>
</evidence>
<dbReference type="Proteomes" id="UP000450000">
    <property type="component" value="Unassembled WGS sequence"/>
</dbReference>
<comment type="caution">
    <text evidence="1">The sequence shown here is derived from an EMBL/GenBank/DDBJ whole genome shotgun (WGS) entry which is preliminary data.</text>
</comment>
<accession>A0A6N7KJZ2</accession>
<dbReference type="OrthoDB" id="3454616at2"/>
<dbReference type="EMBL" id="WBOF01000001">
    <property type="protein sequence ID" value="MQS11820.1"/>
    <property type="molecule type" value="Genomic_DNA"/>
</dbReference>
<name>A0A6N7KJZ2_9ACTN</name>
<protein>
    <recommendedName>
        <fullName evidence="3">HEAT repeat domain-containing protein</fullName>
    </recommendedName>
</protein>
<sequence>MAERRYEYAPASTLPGLLQRGRGLGALMAAEDPAAAADLVYGCIRWEWRWDRQVDDRHLYLARLVRDLDLPLGPIVEQLAAAEDTCMRAARVLELLALDGSTEARDALNAYVQDGEHRELVLESVESMRSMADAPAPTRRTWADPLPERDSASLLAMLADPDVPENAKATALRALSRRAPEPALIPLVPTLGAADGTCQLPMLGRAVDVLGEQAVPAAREWATSDRPWLAGLGLVVLAGHGDESDLPTVLNELERAWVAQEWCGPDTLARGLARFGPRAADAASLLRRFWLWTPHSYERSAYLEALGALGAAGMDEAYTESLRDCEANARLLAVRRAPDGPRVRERLAYLRDDPMEEPEVREAARVRLAGVTS</sequence>